<protein>
    <recommendedName>
        <fullName evidence="2">Nucleoside phosphorylase domain-containing protein</fullName>
    </recommendedName>
</protein>
<gene>
    <name evidence="3" type="ORF">TASIC1_0007018100</name>
</gene>
<feature type="compositionally biased region" description="Polar residues" evidence="1">
    <location>
        <begin position="216"/>
        <end position="227"/>
    </location>
</feature>
<dbReference type="Pfam" id="PF01048">
    <property type="entry name" value="PNP_UDP_1"/>
    <property type="match status" value="1"/>
</dbReference>
<comment type="caution">
    <text evidence="3">The sequence shown here is derived from an EMBL/GenBank/DDBJ whole genome shotgun (WGS) entry which is preliminary data.</text>
</comment>
<dbReference type="GO" id="GO:0003824">
    <property type="term" value="F:catalytic activity"/>
    <property type="evidence" value="ECO:0007669"/>
    <property type="project" value="InterPro"/>
</dbReference>
<dbReference type="InterPro" id="IPR035994">
    <property type="entry name" value="Nucleoside_phosphorylase_sf"/>
</dbReference>
<sequence>MFKEADVPYTVSAAREVLRHPANLDMELYEEDEEDESGAKIKFRVRDRVNELFEVLEKAIDYQRMIADNRKEEPKSAPRKDLEGWNFKDIATDKDPAYLRLAKVKTAGKGWVDFTRAIEAVFLFGGDFGNLMNPIPENSTCSHWETLPPNKYYLAASISQPSPKITILSLEDDGAVVFGHSASLGWIWNDFGDPERGKLPLLDEESDDDNSADSGIGSSLRSSTISESQSAGQNIHSLRHEHYKIAIICALPKELMAIRALFDETHQDLPQHESDTNTYALGRLGIYNVVAACLPCGDYGTNAASKVASDIEKSFRAVKWYFVVGIGGGIPSDEHDIRLGDVVVSTGVIQHDMGKVMQKDSKIRSTGFPQRPARSLLTALSSVQSDPSVTHDALEAHIQRILSLRPEYQSPGEDRDRLFPVNSKHNYRQKTCGNCKGPPVPKKPRPPGPHIHYGLIASGNQVIKDAATRDRIGAEMNVLCFEMEGAGVMATGNCLVIRGICDYADSHKNDDWHKYAAATAAAYTKFFLLRIRNLDMQTREVVQIQKRSVSNLEEEEAYLGKRARLA</sequence>
<dbReference type="AlphaFoldDB" id="A0A6V8QW91"/>
<dbReference type="SUPFAM" id="SSF53167">
    <property type="entry name" value="Purine and uridine phosphorylases"/>
    <property type="match status" value="1"/>
</dbReference>
<evidence type="ECO:0000313" key="4">
    <source>
        <dbReference type="Proteomes" id="UP000517252"/>
    </source>
</evidence>
<dbReference type="InterPro" id="IPR000845">
    <property type="entry name" value="Nucleoside_phosphorylase_d"/>
</dbReference>
<accession>A0A6V8QW91</accession>
<organism evidence="3 4">
    <name type="scientific">Trichoderma asperellum</name>
    <name type="common">Filamentous fungus</name>
    <dbReference type="NCBI Taxonomy" id="101201"/>
    <lineage>
        <taxon>Eukaryota</taxon>
        <taxon>Fungi</taxon>
        <taxon>Dikarya</taxon>
        <taxon>Ascomycota</taxon>
        <taxon>Pezizomycotina</taxon>
        <taxon>Sordariomycetes</taxon>
        <taxon>Hypocreomycetidae</taxon>
        <taxon>Hypocreales</taxon>
        <taxon>Hypocreaceae</taxon>
        <taxon>Trichoderma</taxon>
    </lineage>
</organism>
<evidence type="ECO:0000313" key="3">
    <source>
        <dbReference type="EMBL" id="GFP56689.1"/>
    </source>
</evidence>
<dbReference type="GO" id="GO:0009116">
    <property type="term" value="P:nucleoside metabolic process"/>
    <property type="evidence" value="ECO:0007669"/>
    <property type="project" value="InterPro"/>
</dbReference>
<dbReference type="Proteomes" id="UP000517252">
    <property type="component" value="Unassembled WGS sequence"/>
</dbReference>
<evidence type="ECO:0000256" key="1">
    <source>
        <dbReference type="SAM" id="MobiDB-lite"/>
    </source>
</evidence>
<dbReference type="OrthoDB" id="1658288at2759"/>
<dbReference type="InterPro" id="IPR053137">
    <property type="entry name" value="NLR-like"/>
</dbReference>
<dbReference type="Gene3D" id="3.40.50.1580">
    <property type="entry name" value="Nucleoside phosphorylase domain"/>
    <property type="match status" value="1"/>
</dbReference>
<feature type="region of interest" description="Disordered" evidence="1">
    <location>
        <begin position="198"/>
        <end position="227"/>
    </location>
</feature>
<evidence type="ECO:0000259" key="2">
    <source>
        <dbReference type="Pfam" id="PF01048"/>
    </source>
</evidence>
<reference evidence="3 4" key="1">
    <citation type="submission" date="2020-07" db="EMBL/GenBank/DDBJ databases">
        <title>Trichoderma asperellum IC-1 whole genome shotgun sequence.</title>
        <authorList>
            <person name="Kanamasa S."/>
            <person name="Takahashi H."/>
        </authorList>
    </citation>
    <scope>NUCLEOTIDE SEQUENCE [LARGE SCALE GENOMIC DNA]</scope>
    <source>
        <strain evidence="3 4">IC-1</strain>
    </source>
</reference>
<dbReference type="EMBL" id="BLZH01000007">
    <property type="protein sequence ID" value="GFP56689.1"/>
    <property type="molecule type" value="Genomic_DNA"/>
</dbReference>
<feature type="compositionally biased region" description="Acidic residues" evidence="1">
    <location>
        <begin position="202"/>
        <end position="211"/>
    </location>
</feature>
<proteinExistence type="predicted"/>
<dbReference type="PANTHER" id="PTHR46082">
    <property type="entry name" value="ATP/GTP-BINDING PROTEIN-RELATED"/>
    <property type="match status" value="1"/>
</dbReference>
<name>A0A6V8QW91_TRIAP</name>
<feature type="domain" description="Nucleoside phosphorylase" evidence="2">
    <location>
        <begin position="244"/>
        <end position="519"/>
    </location>
</feature>
<dbReference type="PANTHER" id="PTHR46082:SF11">
    <property type="entry name" value="AAA+ ATPASE DOMAIN-CONTAINING PROTEIN-RELATED"/>
    <property type="match status" value="1"/>
</dbReference>